<evidence type="ECO:0000256" key="1">
    <source>
        <dbReference type="SAM" id="Phobius"/>
    </source>
</evidence>
<name>A0A369TJY6_9RHOB</name>
<proteinExistence type="predicted"/>
<feature type="transmembrane region" description="Helical" evidence="1">
    <location>
        <begin position="65"/>
        <end position="86"/>
    </location>
</feature>
<organism evidence="2 3">
    <name type="scientific">Thalassococcus profundi</name>
    <dbReference type="NCBI Taxonomy" id="2282382"/>
    <lineage>
        <taxon>Bacteria</taxon>
        <taxon>Pseudomonadati</taxon>
        <taxon>Pseudomonadota</taxon>
        <taxon>Alphaproteobacteria</taxon>
        <taxon>Rhodobacterales</taxon>
        <taxon>Roseobacteraceae</taxon>
        <taxon>Thalassococcus</taxon>
    </lineage>
</organism>
<evidence type="ECO:0000313" key="3">
    <source>
        <dbReference type="Proteomes" id="UP000253977"/>
    </source>
</evidence>
<dbReference type="OrthoDB" id="7874442at2"/>
<evidence type="ECO:0000313" key="2">
    <source>
        <dbReference type="EMBL" id="RDD65603.1"/>
    </source>
</evidence>
<keyword evidence="1" id="KW-1133">Transmembrane helix</keyword>
<reference evidence="2 3" key="1">
    <citation type="submission" date="2018-07" db="EMBL/GenBank/DDBJ databases">
        <title>Thalassococcus profundi sp. nov., a marine bacterium isolated from deep seawater of Okinawa Trough.</title>
        <authorList>
            <person name="Yu M."/>
        </authorList>
    </citation>
    <scope>NUCLEOTIDE SEQUENCE [LARGE SCALE GENOMIC DNA]</scope>
    <source>
        <strain evidence="2 3">WRAS1</strain>
    </source>
</reference>
<comment type="caution">
    <text evidence="2">The sequence shown here is derived from an EMBL/GenBank/DDBJ whole genome shotgun (WGS) entry which is preliminary data.</text>
</comment>
<keyword evidence="1" id="KW-0472">Membrane</keyword>
<keyword evidence="1" id="KW-0812">Transmembrane</keyword>
<accession>A0A369TJY6</accession>
<dbReference type="AlphaFoldDB" id="A0A369TJY6"/>
<dbReference type="Proteomes" id="UP000253977">
    <property type="component" value="Unassembled WGS sequence"/>
</dbReference>
<keyword evidence="3" id="KW-1185">Reference proteome</keyword>
<dbReference type="EMBL" id="QPMK01000011">
    <property type="protein sequence ID" value="RDD65603.1"/>
    <property type="molecule type" value="Genomic_DNA"/>
</dbReference>
<sequence length="87" mass="9215">MAQTGKTTSGQPDQATLEARYAAASARIRKLQRVEEGQAGALMFAAMAYGDTLNGSSGLRTLSHLAKLLCIAALFIVPNLLVIHVML</sequence>
<protein>
    <submittedName>
        <fullName evidence="2">Uncharacterized protein</fullName>
    </submittedName>
</protein>
<gene>
    <name evidence="2" type="ORF">DU478_14295</name>
</gene>
<dbReference type="RefSeq" id="WP_114511644.1">
    <property type="nucleotide sequence ID" value="NZ_QPMK01000011.1"/>
</dbReference>